<organism evidence="1 2">
    <name type="scientific">Sphaerisporangium album</name>
    <dbReference type="NCBI Taxonomy" id="509200"/>
    <lineage>
        <taxon>Bacteria</taxon>
        <taxon>Bacillati</taxon>
        <taxon>Actinomycetota</taxon>
        <taxon>Actinomycetes</taxon>
        <taxon>Streptosporangiales</taxon>
        <taxon>Streptosporangiaceae</taxon>
        <taxon>Sphaerisporangium</taxon>
    </lineage>
</organism>
<dbReference type="EMBL" id="QOIL01000003">
    <property type="protein sequence ID" value="RCG31970.1"/>
    <property type="molecule type" value="Genomic_DNA"/>
</dbReference>
<dbReference type="AlphaFoldDB" id="A0A367FQK6"/>
<protein>
    <submittedName>
        <fullName evidence="1">Uncharacterized protein</fullName>
    </submittedName>
</protein>
<proteinExistence type="predicted"/>
<comment type="caution">
    <text evidence="1">The sequence shown here is derived from an EMBL/GenBank/DDBJ whole genome shotgun (WGS) entry which is preliminary data.</text>
</comment>
<gene>
    <name evidence="1" type="ORF">DQ384_05355</name>
</gene>
<evidence type="ECO:0000313" key="2">
    <source>
        <dbReference type="Proteomes" id="UP000253094"/>
    </source>
</evidence>
<dbReference type="RefSeq" id="WP_114027585.1">
    <property type="nucleotide sequence ID" value="NZ_QOIL01000003.1"/>
</dbReference>
<dbReference type="Proteomes" id="UP000253094">
    <property type="component" value="Unassembled WGS sequence"/>
</dbReference>
<evidence type="ECO:0000313" key="1">
    <source>
        <dbReference type="EMBL" id="RCG31970.1"/>
    </source>
</evidence>
<sequence length="92" mass="9721">MDNPTRDLPAPAGARRLLALWDDVDGTAPSDGRAAAELDLEEQAALQLAASLDRVLGALQGRGTMLPSGVCWGGGPPIGREAEYGYRRECQD</sequence>
<reference evidence="1 2" key="1">
    <citation type="submission" date="2018-06" db="EMBL/GenBank/DDBJ databases">
        <title>Sphaerisporangium craniellae sp. nov., isolated from a marine sponge in the South China Sea.</title>
        <authorList>
            <person name="Li L."/>
        </authorList>
    </citation>
    <scope>NUCLEOTIDE SEQUENCE [LARGE SCALE GENOMIC DNA]</scope>
    <source>
        <strain evidence="1 2">CCTCC AA 208026</strain>
    </source>
</reference>
<name>A0A367FQK6_9ACTN</name>
<keyword evidence="2" id="KW-1185">Reference proteome</keyword>
<accession>A0A367FQK6</accession>